<evidence type="ECO:0000259" key="3">
    <source>
        <dbReference type="PROSITE" id="PS50977"/>
    </source>
</evidence>
<keyword evidence="1 2" id="KW-0238">DNA-binding</keyword>
<feature type="domain" description="HTH tetR-type" evidence="3">
    <location>
        <begin position="2"/>
        <end position="62"/>
    </location>
</feature>
<dbReference type="PANTHER" id="PTHR43479:SF11">
    <property type="entry name" value="ACREF_ENVCD OPERON REPRESSOR-RELATED"/>
    <property type="match status" value="1"/>
</dbReference>
<dbReference type="SUPFAM" id="SSF48498">
    <property type="entry name" value="Tetracyclin repressor-like, C-terminal domain"/>
    <property type="match status" value="1"/>
</dbReference>
<feature type="DNA-binding region" description="H-T-H motif" evidence="2">
    <location>
        <begin position="25"/>
        <end position="44"/>
    </location>
</feature>
<dbReference type="InterPro" id="IPR050624">
    <property type="entry name" value="HTH-type_Tx_Regulator"/>
</dbReference>
<reference evidence="4 5" key="1">
    <citation type="submission" date="2021-01" db="EMBL/GenBank/DDBJ databases">
        <title>Genome public.</title>
        <authorList>
            <person name="Liu C."/>
            <person name="Sun Q."/>
        </authorList>
    </citation>
    <scope>NUCLEOTIDE SEQUENCE [LARGE SCALE GENOMIC DNA]</scope>
    <source>
        <strain evidence="4 5">YIM B02515</strain>
    </source>
</reference>
<proteinExistence type="predicted"/>
<dbReference type="RefSeq" id="WP_202750399.1">
    <property type="nucleotide sequence ID" value="NZ_JAESWC010000014.1"/>
</dbReference>
<organism evidence="4 5">
    <name type="scientific">Clostridium rhizosphaerae</name>
    <dbReference type="NCBI Taxonomy" id="2803861"/>
    <lineage>
        <taxon>Bacteria</taxon>
        <taxon>Bacillati</taxon>
        <taxon>Bacillota</taxon>
        <taxon>Clostridia</taxon>
        <taxon>Eubacteriales</taxon>
        <taxon>Clostridiaceae</taxon>
        <taxon>Clostridium</taxon>
    </lineage>
</organism>
<dbReference type="InterPro" id="IPR001647">
    <property type="entry name" value="HTH_TetR"/>
</dbReference>
<dbReference type="InterPro" id="IPR036271">
    <property type="entry name" value="Tet_transcr_reg_TetR-rel_C_sf"/>
</dbReference>
<protein>
    <submittedName>
        <fullName evidence="4">TetR/AcrR family transcriptional regulator</fullName>
    </submittedName>
</protein>
<dbReference type="PANTHER" id="PTHR43479">
    <property type="entry name" value="ACREF/ENVCD OPERON REPRESSOR-RELATED"/>
    <property type="match status" value="1"/>
</dbReference>
<dbReference type="Gene3D" id="1.10.10.60">
    <property type="entry name" value="Homeodomain-like"/>
    <property type="match status" value="1"/>
</dbReference>
<evidence type="ECO:0000256" key="1">
    <source>
        <dbReference type="ARBA" id="ARBA00023125"/>
    </source>
</evidence>
<evidence type="ECO:0000256" key="2">
    <source>
        <dbReference type="PROSITE-ProRule" id="PRU00335"/>
    </source>
</evidence>
<dbReference type="Gene3D" id="1.10.357.10">
    <property type="entry name" value="Tetracycline Repressor, domain 2"/>
    <property type="match status" value="1"/>
</dbReference>
<gene>
    <name evidence="4" type="ORF">JK636_17840</name>
</gene>
<dbReference type="PRINTS" id="PR00455">
    <property type="entry name" value="HTHTETR"/>
</dbReference>
<keyword evidence="5" id="KW-1185">Reference proteome</keyword>
<dbReference type="Proteomes" id="UP000632377">
    <property type="component" value="Unassembled WGS sequence"/>
</dbReference>
<comment type="caution">
    <text evidence="4">The sequence shown here is derived from an EMBL/GenBank/DDBJ whole genome shotgun (WGS) entry which is preliminary data.</text>
</comment>
<dbReference type="PROSITE" id="PS50977">
    <property type="entry name" value="HTH_TETR_2"/>
    <property type="match status" value="1"/>
</dbReference>
<evidence type="ECO:0000313" key="5">
    <source>
        <dbReference type="Proteomes" id="UP000632377"/>
    </source>
</evidence>
<dbReference type="Pfam" id="PF00440">
    <property type="entry name" value="TetR_N"/>
    <property type="match status" value="1"/>
</dbReference>
<name>A0ABS1TE17_9CLOT</name>
<evidence type="ECO:0000313" key="4">
    <source>
        <dbReference type="EMBL" id="MBL4937580.1"/>
    </source>
</evidence>
<dbReference type="InterPro" id="IPR023772">
    <property type="entry name" value="DNA-bd_HTH_TetR-type_CS"/>
</dbReference>
<accession>A0ABS1TE17</accession>
<dbReference type="PROSITE" id="PS01081">
    <property type="entry name" value="HTH_TETR_1"/>
    <property type="match status" value="1"/>
</dbReference>
<dbReference type="EMBL" id="JAESWC010000014">
    <property type="protein sequence ID" value="MBL4937580.1"/>
    <property type="molecule type" value="Genomic_DNA"/>
</dbReference>
<sequence>MNKTKMSIFESAIKVFSINGYDGATMDDMAQEAGVAKGTLYYHFKSKEEIFRYIITEGMELIKEQLETTAEREKDSLSKLKAICKLQLNLVYEKKDFFKVVMSQLWGQEIRQLELRDIIQKYICNIEKYIKEAIDDGLIKNGEPYFMAYTFFGALCSAAVYELINKDKNNIDDISESLMQNILHGIQA</sequence>
<dbReference type="SUPFAM" id="SSF46689">
    <property type="entry name" value="Homeodomain-like"/>
    <property type="match status" value="1"/>
</dbReference>
<dbReference type="InterPro" id="IPR009057">
    <property type="entry name" value="Homeodomain-like_sf"/>
</dbReference>